<feature type="signal peptide" evidence="1">
    <location>
        <begin position="1"/>
        <end position="23"/>
    </location>
</feature>
<dbReference type="Proteomes" id="UP000637423">
    <property type="component" value="Unassembled WGS sequence"/>
</dbReference>
<name>A0A916ULJ0_9BURK</name>
<gene>
    <name evidence="2" type="ORF">GCM10011396_26620</name>
</gene>
<evidence type="ECO:0008006" key="4">
    <source>
        <dbReference type="Google" id="ProtNLM"/>
    </source>
</evidence>
<reference evidence="2" key="1">
    <citation type="journal article" date="2014" name="Int. J. Syst. Evol. Microbiol.">
        <title>Complete genome sequence of Corynebacterium casei LMG S-19264T (=DSM 44701T), isolated from a smear-ripened cheese.</title>
        <authorList>
            <consortium name="US DOE Joint Genome Institute (JGI-PGF)"/>
            <person name="Walter F."/>
            <person name="Albersmeier A."/>
            <person name="Kalinowski J."/>
            <person name="Ruckert C."/>
        </authorList>
    </citation>
    <scope>NUCLEOTIDE SEQUENCE</scope>
    <source>
        <strain evidence="2">CGMCC 1.10998</strain>
    </source>
</reference>
<accession>A0A916ULJ0</accession>
<reference evidence="2" key="2">
    <citation type="submission" date="2020-09" db="EMBL/GenBank/DDBJ databases">
        <authorList>
            <person name="Sun Q."/>
            <person name="Zhou Y."/>
        </authorList>
    </citation>
    <scope>NUCLEOTIDE SEQUENCE</scope>
    <source>
        <strain evidence="2">CGMCC 1.10998</strain>
    </source>
</reference>
<keyword evidence="1" id="KW-0732">Signal</keyword>
<proteinExistence type="predicted"/>
<protein>
    <recommendedName>
        <fullName evidence="4">Secreted protein</fullName>
    </recommendedName>
</protein>
<evidence type="ECO:0000256" key="1">
    <source>
        <dbReference type="SAM" id="SignalP"/>
    </source>
</evidence>
<evidence type="ECO:0000313" key="3">
    <source>
        <dbReference type="Proteomes" id="UP000637423"/>
    </source>
</evidence>
<feature type="chain" id="PRO_5036964362" description="Secreted protein" evidence="1">
    <location>
        <begin position="24"/>
        <end position="74"/>
    </location>
</feature>
<organism evidence="2 3">
    <name type="scientific">Undibacterium terreum</name>
    <dbReference type="NCBI Taxonomy" id="1224302"/>
    <lineage>
        <taxon>Bacteria</taxon>
        <taxon>Pseudomonadati</taxon>
        <taxon>Pseudomonadota</taxon>
        <taxon>Betaproteobacteria</taxon>
        <taxon>Burkholderiales</taxon>
        <taxon>Oxalobacteraceae</taxon>
        <taxon>Undibacterium</taxon>
    </lineage>
</organism>
<dbReference type="AlphaFoldDB" id="A0A916ULJ0"/>
<sequence>MVLFCGATAAALKLLLAEFAAIAATGVLAVAASSDEPPHAANASSKTLAHKAGSLRMKPDPVLRIFILLMWDII</sequence>
<comment type="caution">
    <text evidence="2">The sequence shown here is derived from an EMBL/GenBank/DDBJ whole genome shotgun (WGS) entry which is preliminary data.</text>
</comment>
<keyword evidence="3" id="KW-1185">Reference proteome</keyword>
<dbReference type="EMBL" id="BMED01000002">
    <property type="protein sequence ID" value="GGC78096.1"/>
    <property type="molecule type" value="Genomic_DNA"/>
</dbReference>
<evidence type="ECO:0000313" key="2">
    <source>
        <dbReference type="EMBL" id="GGC78096.1"/>
    </source>
</evidence>